<keyword evidence="1" id="KW-0472">Membrane</keyword>
<organism evidence="2 3">
    <name type="scientific">Sediminibacillus dalangtanensis</name>
    <dbReference type="NCBI Taxonomy" id="2729421"/>
    <lineage>
        <taxon>Bacteria</taxon>
        <taxon>Bacillati</taxon>
        <taxon>Bacillota</taxon>
        <taxon>Bacilli</taxon>
        <taxon>Bacillales</taxon>
        <taxon>Bacillaceae</taxon>
        <taxon>Sediminibacillus</taxon>
    </lineage>
</organism>
<feature type="transmembrane region" description="Helical" evidence="1">
    <location>
        <begin position="29"/>
        <end position="54"/>
    </location>
</feature>
<accession>A0ABX7VWH0</accession>
<dbReference type="EMBL" id="CP046956">
    <property type="protein sequence ID" value="QTN01012.1"/>
    <property type="molecule type" value="Genomic_DNA"/>
</dbReference>
<gene>
    <name evidence="2" type="ORF">ERJ70_17990</name>
</gene>
<evidence type="ECO:0000313" key="2">
    <source>
        <dbReference type="EMBL" id="QTN01012.1"/>
    </source>
</evidence>
<reference evidence="2 3" key="1">
    <citation type="submission" date="2019-12" db="EMBL/GenBank/DDBJ databases">
        <title>The whole genome sequencing of a strain isolated from a Mars analog, Dalangtan Playa.</title>
        <authorList>
            <person name="Huang T."/>
        </authorList>
    </citation>
    <scope>NUCLEOTIDE SEQUENCE [LARGE SCALE GENOMIC DNA]</scope>
    <source>
        <strain evidence="2 3">DP4-553-S</strain>
    </source>
</reference>
<feature type="transmembrane region" description="Helical" evidence="1">
    <location>
        <begin position="6"/>
        <end position="22"/>
    </location>
</feature>
<dbReference type="Proteomes" id="UP000665043">
    <property type="component" value="Chromosome"/>
</dbReference>
<dbReference type="RefSeq" id="WP_209366133.1">
    <property type="nucleotide sequence ID" value="NZ_CP046956.1"/>
</dbReference>
<sequence length="57" mass="6115">MMQLGILINASFGIVSSFIAFFKKSEKNSIALIAFLLCLAALLFFLTVITVAGMGQT</sequence>
<name>A0ABX7VWH0_9BACI</name>
<protein>
    <submittedName>
        <fullName evidence="2">Uncharacterized protein</fullName>
    </submittedName>
</protein>
<keyword evidence="1" id="KW-0812">Transmembrane</keyword>
<keyword evidence="3" id="KW-1185">Reference proteome</keyword>
<keyword evidence="1" id="KW-1133">Transmembrane helix</keyword>
<proteinExistence type="predicted"/>
<evidence type="ECO:0000256" key="1">
    <source>
        <dbReference type="SAM" id="Phobius"/>
    </source>
</evidence>
<evidence type="ECO:0000313" key="3">
    <source>
        <dbReference type="Proteomes" id="UP000665043"/>
    </source>
</evidence>